<feature type="compositionally biased region" description="Basic and acidic residues" evidence="1">
    <location>
        <begin position="114"/>
        <end position="133"/>
    </location>
</feature>
<proteinExistence type="predicted"/>
<feature type="compositionally biased region" description="Basic and acidic residues" evidence="1">
    <location>
        <begin position="34"/>
        <end position="63"/>
    </location>
</feature>
<dbReference type="EMBL" id="CP000251">
    <property type="protein sequence ID" value="ABC82356.1"/>
    <property type="molecule type" value="Genomic_DNA"/>
</dbReference>
<reference evidence="2 3" key="1">
    <citation type="submission" date="2006-01" db="EMBL/GenBank/DDBJ databases">
        <title>Complete sequence of Anaeromyxobacter dehalogenans 2CP-C.</title>
        <authorList>
            <consortium name="US DOE Joint Genome Institute"/>
            <person name="Copeland A."/>
            <person name="Lucas S."/>
            <person name="Lapidus A."/>
            <person name="Barry K."/>
            <person name="Detter J.C."/>
            <person name="Glavina T."/>
            <person name="Hammon N."/>
            <person name="Israni S."/>
            <person name="Pitluck S."/>
            <person name="Brettin T."/>
            <person name="Bruce D."/>
            <person name="Han C."/>
            <person name="Tapia R."/>
            <person name="Gilna P."/>
            <person name="Kiss H."/>
            <person name="Schmutz J."/>
            <person name="Larimer F."/>
            <person name="Land M."/>
            <person name="Kyrpides N."/>
            <person name="Anderson I."/>
            <person name="Sanford R.A."/>
            <person name="Ritalahti K.M."/>
            <person name="Thomas H.S."/>
            <person name="Kirby J.R."/>
            <person name="Zhulin I.B."/>
            <person name="Loeffler F.E."/>
            <person name="Richardson P."/>
        </authorList>
    </citation>
    <scope>NUCLEOTIDE SEQUENCE [LARGE SCALE GENOMIC DNA]</scope>
    <source>
        <strain evidence="2 3">2CP-C</strain>
    </source>
</reference>
<feature type="compositionally biased region" description="Basic residues" evidence="1">
    <location>
        <begin position="146"/>
        <end position="159"/>
    </location>
</feature>
<evidence type="ECO:0000256" key="1">
    <source>
        <dbReference type="SAM" id="MobiDB-lite"/>
    </source>
</evidence>
<feature type="region of interest" description="Disordered" evidence="1">
    <location>
        <begin position="15"/>
        <end position="172"/>
    </location>
</feature>
<dbReference type="HOGENOM" id="CLU_1552088_0_0_7"/>
<evidence type="ECO:0000313" key="2">
    <source>
        <dbReference type="EMBL" id="ABC82356.1"/>
    </source>
</evidence>
<sequence>MERALERARLLQVEPLEQVVRPHQRGEVAPAQVEPERPGRPRGGEQQRRDQDPGRQRALRPAEQRPQPAVGRAAHHRGHAGGAQHERAHQRHERPGAEEQERRGGRARHQPRHPAVEAARHRAGEVPRREPAQHRAAQLDQLAQRAAHRAGHRGQRQHREHGEVERHAYLIR</sequence>
<name>Q2IL23_ANADE</name>
<feature type="compositionally biased region" description="Basic and acidic residues" evidence="1">
    <location>
        <begin position="160"/>
        <end position="172"/>
    </location>
</feature>
<feature type="compositionally biased region" description="Low complexity" evidence="1">
    <location>
        <begin position="134"/>
        <end position="145"/>
    </location>
</feature>
<feature type="compositionally biased region" description="Basic and acidic residues" evidence="1">
    <location>
        <begin position="93"/>
        <end position="104"/>
    </location>
</feature>
<dbReference type="Proteomes" id="UP000001935">
    <property type="component" value="Chromosome"/>
</dbReference>
<evidence type="ECO:0000313" key="3">
    <source>
        <dbReference type="Proteomes" id="UP000001935"/>
    </source>
</evidence>
<dbReference type="AlphaFoldDB" id="Q2IL23"/>
<protein>
    <submittedName>
        <fullName evidence="2">Uncharacterized protein</fullName>
    </submittedName>
</protein>
<accession>Q2IL23</accession>
<dbReference type="STRING" id="290397.Adeh_2586"/>
<dbReference type="KEGG" id="ade:Adeh_2586"/>
<gene>
    <name evidence="2" type="ordered locus">Adeh_2586</name>
</gene>
<organism evidence="2 3">
    <name type="scientific">Anaeromyxobacter dehalogenans (strain 2CP-C)</name>
    <dbReference type="NCBI Taxonomy" id="290397"/>
    <lineage>
        <taxon>Bacteria</taxon>
        <taxon>Pseudomonadati</taxon>
        <taxon>Myxococcota</taxon>
        <taxon>Myxococcia</taxon>
        <taxon>Myxococcales</taxon>
        <taxon>Cystobacterineae</taxon>
        <taxon>Anaeromyxobacteraceae</taxon>
        <taxon>Anaeromyxobacter</taxon>
    </lineage>
</organism>